<feature type="transmembrane region" description="Helical" evidence="1">
    <location>
        <begin position="39"/>
        <end position="57"/>
    </location>
</feature>
<dbReference type="EMBL" id="CADCVL010000171">
    <property type="protein sequence ID" value="CAA9475064.1"/>
    <property type="molecule type" value="Genomic_DNA"/>
</dbReference>
<gene>
    <name evidence="2" type="ORF">AVDCRST_MAG65-1061</name>
</gene>
<reference evidence="2" key="1">
    <citation type="submission" date="2020-02" db="EMBL/GenBank/DDBJ databases">
        <authorList>
            <person name="Meier V. D."/>
        </authorList>
    </citation>
    <scope>NUCLEOTIDE SEQUENCE</scope>
    <source>
        <strain evidence="2">AVDCRST_MAG65</strain>
    </source>
</reference>
<keyword evidence="1" id="KW-1133">Transmembrane helix</keyword>
<protein>
    <submittedName>
        <fullName evidence="2">Uncharacterized protein</fullName>
    </submittedName>
</protein>
<feature type="transmembrane region" description="Helical" evidence="1">
    <location>
        <begin position="12"/>
        <end position="33"/>
    </location>
</feature>
<sequence length="58" mass="5885">MRPLDRLSSIKVKLGVVIVAGVLVSDVAAVVAVRLGLPLVPAAILAAVLALVFVQVLA</sequence>
<evidence type="ECO:0000313" key="2">
    <source>
        <dbReference type="EMBL" id="CAA9475064.1"/>
    </source>
</evidence>
<feature type="non-terminal residue" evidence="2">
    <location>
        <position position="58"/>
    </location>
</feature>
<accession>A0A6J4RKI1</accession>
<dbReference type="AlphaFoldDB" id="A0A6J4RKI1"/>
<name>A0A6J4RKI1_9ACTN</name>
<keyword evidence="1" id="KW-0472">Membrane</keyword>
<organism evidence="2">
    <name type="scientific">uncultured Solirubrobacteraceae bacterium</name>
    <dbReference type="NCBI Taxonomy" id="1162706"/>
    <lineage>
        <taxon>Bacteria</taxon>
        <taxon>Bacillati</taxon>
        <taxon>Actinomycetota</taxon>
        <taxon>Thermoleophilia</taxon>
        <taxon>Solirubrobacterales</taxon>
        <taxon>Solirubrobacteraceae</taxon>
        <taxon>environmental samples</taxon>
    </lineage>
</organism>
<evidence type="ECO:0000256" key="1">
    <source>
        <dbReference type="SAM" id="Phobius"/>
    </source>
</evidence>
<keyword evidence="1" id="KW-0812">Transmembrane</keyword>
<proteinExistence type="predicted"/>